<dbReference type="SUPFAM" id="SSF53474">
    <property type="entry name" value="alpha/beta-Hydrolases"/>
    <property type="match status" value="1"/>
</dbReference>
<organism evidence="1 2">
    <name type="scientific">Antrodiella citrinella</name>
    <dbReference type="NCBI Taxonomy" id="2447956"/>
    <lineage>
        <taxon>Eukaryota</taxon>
        <taxon>Fungi</taxon>
        <taxon>Dikarya</taxon>
        <taxon>Basidiomycota</taxon>
        <taxon>Agaricomycotina</taxon>
        <taxon>Agaricomycetes</taxon>
        <taxon>Polyporales</taxon>
        <taxon>Steccherinaceae</taxon>
        <taxon>Antrodiella</taxon>
    </lineage>
</organism>
<gene>
    <name evidence="1" type="ORF">EUX98_g2571</name>
</gene>
<proteinExistence type="predicted"/>
<accession>A0A4S4N1L3</accession>
<dbReference type="Proteomes" id="UP000308730">
    <property type="component" value="Unassembled WGS sequence"/>
</dbReference>
<reference evidence="1 2" key="1">
    <citation type="submission" date="2019-02" db="EMBL/GenBank/DDBJ databases">
        <title>Genome sequencing of the rare red list fungi Antrodiella citrinella (Flaviporus citrinellus).</title>
        <authorList>
            <person name="Buettner E."/>
            <person name="Kellner H."/>
        </authorList>
    </citation>
    <scope>NUCLEOTIDE SEQUENCE [LARGE SCALE GENOMIC DNA]</scope>
    <source>
        <strain evidence="1 2">DSM 108506</strain>
    </source>
</reference>
<dbReference type="OrthoDB" id="94039at2759"/>
<protein>
    <recommendedName>
        <fullName evidence="3">AB hydrolase-1 domain-containing protein</fullName>
    </recommendedName>
</protein>
<sequence length="173" mass="19822">MDSGYSVYEQLVISAKKRRDIWPSREVAYDWFANRWPWKFWDKRELNLYVKYGLHDLPTRTYPDRTDGVTLACTRIQEASGYIYYQDGIDSLDRLSELCSIIPVHCILGDRVEVVSDDIREATVDPAQGRKMASIITIDDSGHAAVQEHPEVVGDAVWKILISITSTNRASRL</sequence>
<evidence type="ECO:0000313" key="1">
    <source>
        <dbReference type="EMBL" id="THH31621.1"/>
    </source>
</evidence>
<dbReference type="EMBL" id="SGPM01000042">
    <property type="protein sequence ID" value="THH31621.1"/>
    <property type="molecule type" value="Genomic_DNA"/>
</dbReference>
<keyword evidence="2" id="KW-1185">Reference proteome</keyword>
<evidence type="ECO:0008006" key="3">
    <source>
        <dbReference type="Google" id="ProtNLM"/>
    </source>
</evidence>
<name>A0A4S4N1L3_9APHY</name>
<comment type="caution">
    <text evidence="1">The sequence shown here is derived from an EMBL/GenBank/DDBJ whole genome shotgun (WGS) entry which is preliminary data.</text>
</comment>
<evidence type="ECO:0000313" key="2">
    <source>
        <dbReference type="Proteomes" id="UP000308730"/>
    </source>
</evidence>
<dbReference type="InterPro" id="IPR029058">
    <property type="entry name" value="AB_hydrolase_fold"/>
</dbReference>
<dbReference type="Gene3D" id="3.40.50.1820">
    <property type="entry name" value="alpha/beta hydrolase"/>
    <property type="match status" value="1"/>
</dbReference>
<dbReference type="AlphaFoldDB" id="A0A4S4N1L3"/>